<dbReference type="GO" id="GO:0016020">
    <property type="term" value="C:membrane"/>
    <property type="evidence" value="ECO:0007669"/>
    <property type="project" value="UniProtKB-SubCell"/>
</dbReference>
<evidence type="ECO:0000256" key="3">
    <source>
        <dbReference type="ARBA" id="ARBA00022448"/>
    </source>
</evidence>
<evidence type="ECO:0000256" key="4">
    <source>
        <dbReference type="ARBA" id="ARBA00022781"/>
    </source>
</evidence>
<dbReference type="AlphaFoldDB" id="A0A833QW27"/>
<keyword evidence="6" id="KW-0472">Membrane</keyword>
<dbReference type="Gene3D" id="1.10.520.20">
    <property type="entry name" value="N-terminal domain of the delta subunit of the F1F0-ATP synthase"/>
    <property type="match status" value="1"/>
</dbReference>
<name>A0A833QW27_9POAL</name>
<comment type="caution">
    <text evidence="8">The sequence shown here is derived from an EMBL/GenBank/DDBJ whole genome shotgun (WGS) entry which is preliminary data.</text>
</comment>
<keyword evidence="5" id="KW-0406">Ion transport</keyword>
<dbReference type="InterPro" id="IPR020781">
    <property type="entry name" value="ATPase_OSCP/d_CS"/>
</dbReference>
<dbReference type="Pfam" id="PF00213">
    <property type="entry name" value="OSCP"/>
    <property type="match status" value="1"/>
</dbReference>
<dbReference type="OrthoDB" id="1262810at2759"/>
<evidence type="ECO:0000256" key="2">
    <source>
        <dbReference type="ARBA" id="ARBA00007046"/>
    </source>
</evidence>
<dbReference type="InterPro" id="IPR000711">
    <property type="entry name" value="ATPase_OSCP/dsu"/>
</dbReference>
<dbReference type="PRINTS" id="PR00125">
    <property type="entry name" value="ATPASEDELTA"/>
</dbReference>
<evidence type="ECO:0000256" key="5">
    <source>
        <dbReference type="ARBA" id="ARBA00023065"/>
    </source>
</evidence>
<keyword evidence="9" id="KW-1185">Reference proteome</keyword>
<protein>
    <submittedName>
        <fullName evidence="8">ATP synthase delta chain</fullName>
    </submittedName>
</protein>
<evidence type="ECO:0000256" key="6">
    <source>
        <dbReference type="ARBA" id="ARBA00023136"/>
    </source>
</evidence>
<accession>A0A833QW27</accession>
<evidence type="ECO:0000256" key="1">
    <source>
        <dbReference type="ARBA" id="ARBA00004370"/>
    </source>
</evidence>
<sequence length="239" mass="26162">MTTLRLSPVTVSQKTSPSSFLRRRSPAVRISFGRGSSGRRTGGVFTVRMSAITADSYAYALSDLAQSTGTLETTMSDIEKIEKVFSDPAVISFFTNPTILPEKKKEVIEEIAKSSELQPQTANFLGVLLDSDRIDIIPEIVLEYERYYNRLTNTEVAVVSSVVRLESQDLAQIAQAVQGLTGAKNVRIKTLIDPSLVAGFTIRYGEGGSKVIDMSVKKQLEEIASNLELPTVSLPMQPI</sequence>
<keyword evidence="7" id="KW-0066">ATP synthesis</keyword>
<organism evidence="8 9">
    <name type="scientific">Carex littledalei</name>
    <dbReference type="NCBI Taxonomy" id="544730"/>
    <lineage>
        <taxon>Eukaryota</taxon>
        <taxon>Viridiplantae</taxon>
        <taxon>Streptophyta</taxon>
        <taxon>Embryophyta</taxon>
        <taxon>Tracheophyta</taxon>
        <taxon>Spermatophyta</taxon>
        <taxon>Magnoliopsida</taxon>
        <taxon>Liliopsida</taxon>
        <taxon>Poales</taxon>
        <taxon>Cyperaceae</taxon>
        <taxon>Cyperoideae</taxon>
        <taxon>Cariceae</taxon>
        <taxon>Carex</taxon>
        <taxon>Carex subgen. Euthyceras</taxon>
    </lineage>
</organism>
<keyword evidence="4" id="KW-0375">Hydrogen ion transport</keyword>
<proteinExistence type="inferred from homology"/>
<dbReference type="PANTHER" id="PTHR11910">
    <property type="entry name" value="ATP SYNTHASE DELTA CHAIN"/>
    <property type="match status" value="1"/>
</dbReference>
<dbReference type="PROSITE" id="PS00389">
    <property type="entry name" value="ATPASE_DELTA"/>
    <property type="match status" value="1"/>
</dbReference>
<reference evidence="8" key="1">
    <citation type="submission" date="2020-01" db="EMBL/GenBank/DDBJ databases">
        <title>Genome sequence of Kobresia littledalei, the first chromosome-level genome in the family Cyperaceae.</title>
        <authorList>
            <person name="Qu G."/>
        </authorList>
    </citation>
    <scope>NUCLEOTIDE SEQUENCE</scope>
    <source>
        <strain evidence="8">C.B.Clarke</strain>
        <tissue evidence="8">Leaf</tissue>
    </source>
</reference>
<evidence type="ECO:0000313" key="9">
    <source>
        <dbReference type="Proteomes" id="UP000623129"/>
    </source>
</evidence>
<dbReference type="GO" id="GO:0046933">
    <property type="term" value="F:proton-transporting ATP synthase activity, rotational mechanism"/>
    <property type="evidence" value="ECO:0007669"/>
    <property type="project" value="InterPro"/>
</dbReference>
<dbReference type="NCBIfam" id="TIGR01145">
    <property type="entry name" value="ATP_synt_delta"/>
    <property type="match status" value="1"/>
</dbReference>
<comment type="similarity">
    <text evidence="2">Belongs to the ATPase delta chain family.</text>
</comment>
<dbReference type="EMBL" id="SWLB01000015">
    <property type="protein sequence ID" value="KAF3329238.1"/>
    <property type="molecule type" value="Genomic_DNA"/>
</dbReference>
<keyword evidence="3" id="KW-0813">Transport</keyword>
<evidence type="ECO:0000256" key="7">
    <source>
        <dbReference type="ARBA" id="ARBA00023310"/>
    </source>
</evidence>
<evidence type="ECO:0000313" key="8">
    <source>
        <dbReference type="EMBL" id="KAF3329238.1"/>
    </source>
</evidence>
<dbReference type="Proteomes" id="UP000623129">
    <property type="component" value="Unassembled WGS sequence"/>
</dbReference>
<comment type="subcellular location">
    <subcellularLocation>
        <location evidence="1">Membrane</location>
    </subcellularLocation>
</comment>
<dbReference type="HAMAP" id="MF_01416">
    <property type="entry name" value="ATP_synth_delta_bact"/>
    <property type="match status" value="1"/>
</dbReference>
<dbReference type="SUPFAM" id="SSF47928">
    <property type="entry name" value="N-terminal domain of the delta subunit of the F1F0-ATP synthase"/>
    <property type="match status" value="1"/>
</dbReference>
<gene>
    <name evidence="8" type="ORF">FCM35_KLT06316</name>
</gene>
<dbReference type="InterPro" id="IPR026015">
    <property type="entry name" value="ATP_synth_OSCP/delta_N_sf"/>
</dbReference>